<gene>
    <name evidence="1" type="ORF">PBRASI_LOCUS8909</name>
</gene>
<accession>A0A9N9D205</accession>
<comment type="caution">
    <text evidence="1">The sequence shown here is derived from an EMBL/GenBank/DDBJ whole genome shotgun (WGS) entry which is preliminary data.</text>
</comment>
<keyword evidence="2" id="KW-1185">Reference proteome</keyword>
<evidence type="ECO:0000313" key="1">
    <source>
        <dbReference type="EMBL" id="CAG8624749.1"/>
    </source>
</evidence>
<dbReference type="AlphaFoldDB" id="A0A9N9D205"/>
<proteinExistence type="predicted"/>
<reference evidence="1" key="1">
    <citation type="submission" date="2021-06" db="EMBL/GenBank/DDBJ databases">
        <authorList>
            <person name="Kallberg Y."/>
            <person name="Tangrot J."/>
            <person name="Rosling A."/>
        </authorList>
    </citation>
    <scope>NUCLEOTIDE SEQUENCE</scope>
    <source>
        <strain evidence="1">BR232B</strain>
    </source>
</reference>
<dbReference type="Proteomes" id="UP000789739">
    <property type="component" value="Unassembled WGS sequence"/>
</dbReference>
<protein>
    <submittedName>
        <fullName evidence="1">3561_t:CDS:1</fullName>
    </submittedName>
</protein>
<dbReference type="EMBL" id="CAJVPI010001734">
    <property type="protein sequence ID" value="CAG8624749.1"/>
    <property type="molecule type" value="Genomic_DNA"/>
</dbReference>
<evidence type="ECO:0000313" key="2">
    <source>
        <dbReference type="Proteomes" id="UP000789739"/>
    </source>
</evidence>
<name>A0A9N9D205_9GLOM</name>
<sequence>MKKTTSTTAATSKATGKNKNNTDVWVLTIFFSEYKEEEEVCNRCFVTKELAEVAMKNEARRLYKLSGIIQEADNKYFEESENRIDFGESWGESDYRREYGYCQIERVKLEVEVDVFVSTDEEDEDLDD</sequence>
<organism evidence="1 2">
    <name type="scientific">Paraglomus brasilianum</name>
    <dbReference type="NCBI Taxonomy" id="144538"/>
    <lineage>
        <taxon>Eukaryota</taxon>
        <taxon>Fungi</taxon>
        <taxon>Fungi incertae sedis</taxon>
        <taxon>Mucoromycota</taxon>
        <taxon>Glomeromycotina</taxon>
        <taxon>Glomeromycetes</taxon>
        <taxon>Paraglomerales</taxon>
        <taxon>Paraglomeraceae</taxon>
        <taxon>Paraglomus</taxon>
    </lineage>
</organism>
<dbReference type="OrthoDB" id="2390868at2759"/>